<dbReference type="EMBL" id="CP006912">
    <property type="protein sequence ID" value="AHB49850.1"/>
    <property type="molecule type" value="Genomic_DNA"/>
</dbReference>
<organism evidence="2 3">
    <name type="scientific">Hyphomicrobium nitrativorans NL23</name>
    <dbReference type="NCBI Taxonomy" id="1029756"/>
    <lineage>
        <taxon>Bacteria</taxon>
        <taxon>Pseudomonadati</taxon>
        <taxon>Pseudomonadota</taxon>
        <taxon>Alphaproteobacteria</taxon>
        <taxon>Hyphomicrobiales</taxon>
        <taxon>Hyphomicrobiaceae</taxon>
        <taxon>Hyphomicrobium</taxon>
    </lineage>
</organism>
<dbReference type="RefSeq" id="WP_023785888.1">
    <property type="nucleotide sequence ID" value="NC_022997.1"/>
</dbReference>
<keyword evidence="1" id="KW-0472">Membrane</keyword>
<reference evidence="2 3" key="1">
    <citation type="journal article" date="2014" name="Genome Announc.">
        <title>Complete Genome Sequence of Hyphomicrobium nitrativorans Strain NL23, a Denitrifying Bacterium Isolated from Biofilm of a Methanol-Fed Denitrification System Treating Seawater at the Montreal Biodome.</title>
        <authorList>
            <person name="Martineau C."/>
            <person name="Villeneuve C."/>
            <person name="Mauffrey F."/>
            <person name="Villemur R."/>
        </authorList>
    </citation>
    <scope>NUCLEOTIDE SEQUENCE [LARGE SCALE GENOMIC DNA]</scope>
    <source>
        <strain evidence="2">NL23</strain>
    </source>
</reference>
<feature type="transmembrane region" description="Helical" evidence="1">
    <location>
        <begin position="64"/>
        <end position="86"/>
    </location>
</feature>
<evidence type="ECO:0000256" key="1">
    <source>
        <dbReference type="SAM" id="Phobius"/>
    </source>
</evidence>
<name>V5SIG6_9HYPH</name>
<protein>
    <submittedName>
        <fullName evidence="2">Uncharacterized protein</fullName>
    </submittedName>
</protein>
<evidence type="ECO:0000313" key="3">
    <source>
        <dbReference type="Proteomes" id="UP000018542"/>
    </source>
</evidence>
<keyword evidence="3" id="KW-1185">Reference proteome</keyword>
<dbReference type="STRING" id="1029756.W911_02300"/>
<accession>V5SIG6</accession>
<sequence>MTEALDFYAPDWGLVLVWGVVALSSFLLVLWMSGLFGRAGALGTGTLIVAAGIGLWLAAGQLHFLAWALPSIFGALIGVVVCSVGIRRRKVG</sequence>
<feature type="transmembrane region" description="Helical" evidence="1">
    <location>
        <begin position="39"/>
        <end position="58"/>
    </location>
</feature>
<dbReference type="AlphaFoldDB" id="V5SIG6"/>
<gene>
    <name evidence="2" type="ORF">W911_02300</name>
</gene>
<proteinExistence type="predicted"/>
<dbReference type="KEGG" id="hni:W911_02300"/>
<keyword evidence="1" id="KW-1133">Transmembrane helix</keyword>
<dbReference type="Proteomes" id="UP000018542">
    <property type="component" value="Chromosome"/>
</dbReference>
<dbReference type="HOGENOM" id="CLU_2409305_0_0_5"/>
<keyword evidence="1" id="KW-0812">Transmembrane</keyword>
<dbReference type="PATRIC" id="fig|1029756.8.peg.489"/>
<feature type="transmembrane region" description="Helical" evidence="1">
    <location>
        <begin position="12"/>
        <end position="32"/>
    </location>
</feature>
<evidence type="ECO:0000313" key="2">
    <source>
        <dbReference type="EMBL" id="AHB49850.1"/>
    </source>
</evidence>